<dbReference type="EMBL" id="MFQK01000048">
    <property type="protein sequence ID" value="OGH80424.1"/>
    <property type="molecule type" value="Genomic_DNA"/>
</dbReference>
<comment type="caution">
    <text evidence="1">The sequence shown here is derived from an EMBL/GenBank/DDBJ whole genome shotgun (WGS) entry which is preliminary data.</text>
</comment>
<evidence type="ECO:0000313" key="2">
    <source>
        <dbReference type="Proteomes" id="UP000178726"/>
    </source>
</evidence>
<dbReference type="STRING" id="1798689.A3I29_00535"/>
<accession>A0A1F6N951</accession>
<dbReference type="InterPro" id="IPR014942">
    <property type="entry name" value="AbiEii"/>
</dbReference>
<reference evidence="1 2" key="1">
    <citation type="journal article" date="2016" name="Nat. Commun.">
        <title>Thousands of microbial genomes shed light on interconnected biogeochemical processes in an aquifer system.</title>
        <authorList>
            <person name="Anantharaman K."/>
            <person name="Brown C.T."/>
            <person name="Hug L.A."/>
            <person name="Sharon I."/>
            <person name="Castelle C.J."/>
            <person name="Probst A.J."/>
            <person name="Thomas B.C."/>
            <person name="Singh A."/>
            <person name="Wilkins M.J."/>
            <person name="Karaoz U."/>
            <person name="Brodie E.L."/>
            <person name="Williams K.H."/>
            <person name="Hubbard S.S."/>
            <person name="Banfield J.F."/>
        </authorList>
    </citation>
    <scope>NUCLEOTIDE SEQUENCE [LARGE SCALE GENOMIC DNA]</scope>
</reference>
<protein>
    <recommendedName>
        <fullName evidence="3">Nucleotidyl transferase AbiEii/AbiGii toxin family protein</fullName>
    </recommendedName>
</protein>
<sequence>MTLDYSKHKNILLQILKDIYSDTSIAPHLGFKGGTAALLFYDLNRDSIDLDFDLLDESKEAEVFEKINTIAKSYGTIIDSRLKHFNLLNVISYAPGAQKIKIEVNRRNFGSKYELRTLLGISMLVMIREDMFAHKLMAMHERVGKTSRDIYDVWFFLKNSWPINKAIVEQRSKVSFKELLQKSVEQLEKMDNKHVLDGLGDFLTEPQKDWARAKLRTETIFLLKARMESKK</sequence>
<dbReference type="Pfam" id="PF08843">
    <property type="entry name" value="AbiEii"/>
    <property type="match status" value="1"/>
</dbReference>
<dbReference type="AlphaFoldDB" id="A0A1F6N951"/>
<name>A0A1F6N951_9BACT</name>
<proteinExistence type="predicted"/>
<organism evidence="1 2">
    <name type="scientific">Candidatus Magasanikbacteria bacterium RIFCSPLOWO2_02_FULL_44_11</name>
    <dbReference type="NCBI Taxonomy" id="1798689"/>
    <lineage>
        <taxon>Bacteria</taxon>
        <taxon>Candidatus Magasanikiibacteriota</taxon>
    </lineage>
</organism>
<gene>
    <name evidence="1" type="ORF">A3I29_00535</name>
</gene>
<evidence type="ECO:0000313" key="1">
    <source>
        <dbReference type="EMBL" id="OGH80424.1"/>
    </source>
</evidence>
<dbReference type="Proteomes" id="UP000178726">
    <property type="component" value="Unassembled WGS sequence"/>
</dbReference>
<evidence type="ECO:0008006" key="3">
    <source>
        <dbReference type="Google" id="ProtNLM"/>
    </source>
</evidence>
<dbReference type="Gene3D" id="3.10.450.620">
    <property type="entry name" value="JHP933, nucleotidyltransferase-like core domain"/>
    <property type="match status" value="1"/>
</dbReference>